<organism evidence="1 2">
    <name type="scientific">Camellia lanceoleosa</name>
    <dbReference type="NCBI Taxonomy" id="1840588"/>
    <lineage>
        <taxon>Eukaryota</taxon>
        <taxon>Viridiplantae</taxon>
        <taxon>Streptophyta</taxon>
        <taxon>Embryophyta</taxon>
        <taxon>Tracheophyta</taxon>
        <taxon>Spermatophyta</taxon>
        <taxon>Magnoliopsida</taxon>
        <taxon>eudicotyledons</taxon>
        <taxon>Gunneridae</taxon>
        <taxon>Pentapetalae</taxon>
        <taxon>asterids</taxon>
        <taxon>Ericales</taxon>
        <taxon>Theaceae</taxon>
        <taxon>Camellia</taxon>
    </lineage>
</organism>
<reference evidence="1 2" key="1">
    <citation type="journal article" date="2022" name="Plant J.">
        <title>Chromosome-level genome of Camellia lanceoleosa provides a valuable resource for understanding genome evolution and self-incompatibility.</title>
        <authorList>
            <person name="Gong W."/>
            <person name="Xiao S."/>
            <person name="Wang L."/>
            <person name="Liao Z."/>
            <person name="Chang Y."/>
            <person name="Mo W."/>
            <person name="Hu G."/>
            <person name="Li W."/>
            <person name="Zhao G."/>
            <person name="Zhu H."/>
            <person name="Hu X."/>
            <person name="Ji K."/>
            <person name="Xiang X."/>
            <person name="Song Q."/>
            <person name="Yuan D."/>
            <person name="Jin S."/>
            <person name="Zhang L."/>
        </authorList>
    </citation>
    <scope>NUCLEOTIDE SEQUENCE [LARGE SCALE GENOMIC DNA]</scope>
    <source>
        <strain evidence="1">SQ_2022a</strain>
    </source>
</reference>
<name>A0ACC0H6J2_9ERIC</name>
<dbReference type="EMBL" id="CM045764">
    <property type="protein sequence ID" value="KAI8008483.1"/>
    <property type="molecule type" value="Genomic_DNA"/>
</dbReference>
<comment type="caution">
    <text evidence="1">The sequence shown here is derived from an EMBL/GenBank/DDBJ whole genome shotgun (WGS) entry which is preliminary data.</text>
</comment>
<proteinExistence type="predicted"/>
<sequence length="168" mass="19505">MLKVMCRDRDGNKEDWRRILQISNGRRLNRATLVLHLLEEEESLVCYELEDTMLDIQPMFLKESDEMVDNYNGKRDGSNREPIVHHSLFAIAVAYAMFTGKGQLYTFMVLISEITTPEINMRWYLDTAGLKRSSAYLINGVVIFFAWLVARILLFATCFVMCTCTMIE</sequence>
<accession>A0ACC0H6J2</accession>
<keyword evidence="2" id="KW-1185">Reference proteome</keyword>
<evidence type="ECO:0000313" key="1">
    <source>
        <dbReference type="EMBL" id="KAI8008483.1"/>
    </source>
</evidence>
<evidence type="ECO:0000313" key="2">
    <source>
        <dbReference type="Proteomes" id="UP001060215"/>
    </source>
</evidence>
<dbReference type="Proteomes" id="UP001060215">
    <property type="component" value="Chromosome 7"/>
</dbReference>
<gene>
    <name evidence="1" type="ORF">LOK49_LG07G01787</name>
</gene>
<protein>
    <submittedName>
        <fullName evidence="1">Uncharacterized protein</fullName>
    </submittedName>
</protein>